<proteinExistence type="predicted"/>
<feature type="signal peptide" evidence="1">
    <location>
        <begin position="1"/>
        <end position="26"/>
    </location>
</feature>
<feature type="non-terminal residue" evidence="2">
    <location>
        <position position="462"/>
    </location>
</feature>
<accession>A0A2G9ZLT5</accession>
<evidence type="ECO:0000256" key="1">
    <source>
        <dbReference type="SAM" id="SignalP"/>
    </source>
</evidence>
<sequence length="462" mass="48032">MKIFKTLIYLFTAGLSLWLFASTAQAQSYWVSDPDTCPQTYSGQNCTPYNVCGLNGGTAQCYDTSVLVPPAGDATSNTNYSSAFNGGYILDCYALDLAPDPYCNNNGAWWCDRNETCYTTYHRNTTCTGGLAASFTCGVCRATYTYCDGSYEDADGCEININVSNCSLLGGGYINLNNVVDGSCNCNCKTDFFDCNNDDGDSNINTGNCEIAQGDPCIVDGLAGVYNGCECVMSTQYFETGTQARYSTSTNLLWGTQYGTGALAKLLSNNASTTGGVFYIGNNGQVGIGTSAPAAMLTVGYESGSQLLVNQSGVITAGDWQGSPIGLAYGGLGTDFSAANGILFVSGGLASASTSLSIAYTDLSVNAPLQLAGHTLSIDTSGNWSGTIKNIDFSDTLDENALWIGGAGATPGELAAGAEGTILKIVSGAPVWSATGTLGLASIDHNHDGVYEPLISILPLSK</sequence>
<feature type="chain" id="PRO_5013957078" evidence="1">
    <location>
        <begin position="27"/>
        <end position="462"/>
    </location>
</feature>
<evidence type="ECO:0000313" key="2">
    <source>
        <dbReference type="EMBL" id="PIP34112.1"/>
    </source>
</evidence>
<gene>
    <name evidence="2" type="ORF">COX22_00730</name>
</gene>
<protein>
    <submittedName>
        <fullName evidence="2">Uncharacterized protein</fullName>
    </submittedName>
</protein>
<evidence type="ECO:0000313" key="3">
    <source>
        <dbReference type="Proteomes" id="UP000230729"/>
    </source>
</evidence>
<dbReference type="EMBL" id="PCSD01000013">
    <property type="protein sequence ID" value="PIP34112.1"/>
    <property type="molecule type" value="Genomic_DNA"/>
</dbReference>
<dbReference type="AlphaFoldDB" id="A0A2G9ZLT5"/>
<name>A0A2G9ZLT5_9BACT</name>
<organism evidence="2 3">
    <name type="scientific">Candidatus Falkowbacteria bacterium CG23_combo_of_CG06-09_8_20_14_all_49_15</name>
    <dbReference type="NCBI Taxonomy" id="1974572"/>
    <lineage>
        <taxon>Bacteria</taxon>
        <taxon>Candidatus Falkowiibacteriota</taxon>
    </lineage>
</organism>
<keyword evidence="1" id="KW-0732">Signal</keyword>
<dbReference type="Proteomes" id="UP000230729">
    <property type="component" value="Unassembled WGS sequence"/>
</dbReference>
<reference evidence="2 3" key="1">
    <citation type="submission" date="2017-09" db="EMBL/GenBank/DDBJ databases">
        <title>Depth-based differentiation of microbial function through sediment-hosted aquifers and enrichment of novel symbionts in the deep terrestrial subsurface.</title>
        <authorList>
            <person name="Probst A.J."/>
            <person name="Ladd B."/>
            <person name="Jarett J.K."/>
            <person name="Geller-Mcgrath D.E."/>
            <person name="Sieber C.M."/>
            <person name="Emerson J.B."/>
            <person name="Anantharaman K."/>
            <person name="Thomas B.C."/>
            <person name="Malmstrom R."/>
            <person name="Stieglmeier M."/>
            <person name="Klingl A."/>
            <person name="Woyke T."/>
            <person name="Ryan C.M."/>
            <person name="Banfield J.F."/>
        </authorList>
    </citation>
    <scope>NUCLEOTIDE SEQUENCE [LARGE SCALE GENOMIC DNA]</scope>
    <source>
        <strain evidence="2">CG23_combo_of_CG06-09_8_20_14_all_49_15</strain>
    </source>
</reference>
<comment type="caution">
    <text evidence="2">The sequence shown here is derived from an EMBL/GenBank/DDBJ whole genome shotgun (WGS) entry which is preliminary data.</text>
</comment>